<evidence type="ECO:0000313" key="2">
    <source>
        <dbReference type="EMBL" id="RHA56141.1"/>
    </source>
</evidence>
<sequence length="369" mass="43445">MEKKANKVGILTFHRANNYGAVLQAYALQTYLETIGVNAEIVDYRSAYLEKAYRGHSLANKDIKKLLRDLSDWPIRYLKNKAFEKYRKQYLNLSKTYLENNVIESNNMYDYFVFGSDQIWNYNLSGKDSNYLGAFVLDKKKLNSYAASFGTYRTREKEYLEMLKRFNKVSVREESGRKFFNEITNRTDTKLVMDPVFLINENKWKSLVNEKKVKRYIFLYTLQGEKTKMKEVAQYLADRTGLKIVEMQAWLRPKPKNFIPRYCDTPIDFLSWISGADYVITDSFHCTAFSIIFKKKFWVKIAECSEISDSRVGNLLHLLHLEERVIGKNLGKWDIDAMPKYEEALDKLKKEINFSKEFVNTIIKGEKIK</sequence>
<proteinExistence type="predicted"/>
<accession>A0A413S3A8</accession>
<evidence type="ECO:0000259" key="1">
    <source>
        <dbReference type="Pfam" id="PF04230"/>
    </source>
</evidence>
<comment type="caution">
    <text evidence="2">The sequence shown here is derived from an EMBL/GenBank/DDBJ whole genome shotgun (WGS) entry which is preliminary data.</text>
</comment>
<dbReference type="InterPro" id="IPR007345">
    <property type="entry name" value="Polysacch_pyruvyl_Trfase"/>
</dbReference>
<dbReference type="AlphaFoldDB" id="A0A413S3A8"/>
<dbReference type="EMBL" id="QSFO01000003">
    <property type="protein sequence ID" value="RHA56141.1"/>
    <property type="molecule type" value="Genomic_DNA"/>
</dbReference>
<dbReference type="Proteomes" id="UP000284598">
    <property type="component" value="Unassembled WGS sequence"/>
</dbReference>
<gene>
    <name evidence="2" type="ORF">DW929_03390</name>
</gene>
<organism evidence="2 3">
    <name type="scientific">Eubacterium ventriosum</name>
    <dbReference type="NCBI Taxonomy" id="39496"/>
    <lineage>
        <taxon>Bacteria</taxon>
        <taxon>Bacillati</taxon>
        <taxon>Bacillota</taxon>
        <taxon>Clostridia</taxon>
        <taxon>Eubacteriales</taxon>
        <taxon>Eubacteriaceae</taxon>
        <taxon>Eubacterium</taxon>
    </lineage>
</organism>
<dbReference type="GO" id="GO:0016740">
    <property type="term" value="F:transferase activity"/>
    <property type="evidence" value="ECO:0007669"/>
    <property type="project" value="UniProtKB-KW"/>
</dbReference>
<evidence type="ECO:0000313" key="3">
    <source>
        <dbReference type="Proteomes" id="UP000284598"/>
    </source>
</evidence>
<dbReference type="RefSeq" id="WP_117900039.1">
    <property type="nucleotide sequence ID" value="NZ_CATZTO010000001.1"/>
</dbReference>
<protein>
    <submittedName>
        <fullName evidence="2">Polysaccharide pyruvyl transferase family protein</fullName>
    </submittedName>
</protein>
<keyword evidence="2" id="KW-0808">Transferase</keyword>
<feature type="domain" description="Polysaccharide pyruvyl transferase" evidence="1">
    <location>
        <begin position="18"/>
        <end position="298"/>
    </location>
</feature>
<reference evidence="2 3" key="1">
    <citation type="submission" date="2018-08" db="EMBL/GenBank/DDBJ databases">
        <title>A genome reference for cultivated species of the human gut microbiota.</title>
        <authorList>
            <person name="Zou Y."/>
            <person name="Xue W."/>
            <person name="Luo G."/>
        </authorList>
    </citation>
    <scope>NUCLEOTIDE SEQUENCE [LARGE SCALE GENOMIC DNA]</scope>
    <source>
        <strain evidence="2 3">AM43-2</strain>
    </source>
</reference>
<name>A0A413S3A8_9FIRM</name>
<dbReference type="Pfam" id="PF04230">
    <property type="entry name" value="PS_pyruv_trans"/>
    <property type="match status" value="1"/>
</dbReference>